<dbReference type="Gene3D" id="3.10.50.40">
    <property type="match status" value="1"/>
</dbReference>
<dbReference type="SUPFAM" id="SSF54534">
    <property type="entry name" value="FKBP-like"/>
    <property type="match status" value="1"/>
</dbReference>
<organism evidence="16 17">
    <name type="scientific">Parvularcula maris</name>
    <dbReference type="NCBI Taxonomy" id="2965077"/>
    <lineage>
        <taxon>Bacteria</taxon>
        <taxon>Pseudomonadati</taxon>
        <taxon>Pseudomonadota</taxon>
        <taxon>Alphaproteobacteria</taxon>
        <taxon>Parvularculales</taxon>
        <taxon>Parvularculaceae</taxon>
        <taxon>Parvularcula</taxon>
    </lineage>
</organism>
<gene>
    <name evidence="12 16" type="primary">tig</name>
    <name evidence="16" type="ORF">NOG11_12190</name>
</gene>
<evidence type="ECO:0000256" key="13">
    <source>
        <dbReference type="PROSITE-ProRule" id="PRU00277"/>
    </source>
</evidence>
<dbReference type="EC" id="5.2.1.8" evidence="3 12"/>
<dbReference type="GO" id="GO:0051301">
    <property type="term" value="P:cell division"/>
    <property type="evidence" value="ECO:0007669"/>
    <property type="project" value="UniProtKB-KW"/>
</dbReference>
<keyword evidence="5 12" id="KW-0132">Cell division</keyword>
<dbReference type="InterPro" id="IPR046357">
    <property type="entry name" value="PPIase_dom_sf"/>
</dbReference>
<comment type="function">
    <text evidence="10 12">Involved in protein export. Acts as a chaperone by maintaining the newly synthesized protein in an open conformation. Functions as a peptidyl-prolyl cis-trans isomerase.</text>
</comment>
<dbReference type="Proteomes" id="UP001142610">
    <property type="component" value="Unassembled WGS sequence"/>
</dbReference>
<dbReference type="InterPro" id="IPR008881">
    <property type="entry name" value="Trigger_fac_ribosome-bd_bac"/>
</dbReference>
<dbReference type="Gene3D" id="1.10.3120.10">
    <property type="entry name" value="Trigger factor, C-terminal domain"/>
    <property type="match status" value="1"/>
</dbReference>
<dbReference type="InterPro" id="IPR027304">
    <property type="entry name" value="Trigger_fact/SurA_dom_sf"/>
</dbReference>
<comment type="subcellular location">
    <subcellularLocation>
        <location evidence="12">Cytoplasm</location>
    </subcellularLocation>
    <text evidence="12">About half TF is bound to the ribosome near the polypeptide exit tunnel while the other half is free in the cytoplasm.</text>
</comment>
<comment type="catalytic activity">
    <reaction evidence="1 12 13">
        <text>[protein]-peptidylproline (omega=180) = [protein]-peptidylproline (omega=0)</text>
        <dbReference type="Rhea" id="RHEA:16237"/>
        <dbReference type="Rhea" id="RHEA-COMP:10747"/>
        <dbReference type="Rhea" id="RHEA-COMP:10748"/>
        <dbReference type="ChEBI" id="CHEBI:83833"/>
        <dbReference type="ChEBI" id="CHEBI:83834"/>
        <dbReference type="EC" id="5.2.1.8"/>
    </reaction>
</comment>
<dbReference type="Pfam" id="PF05697">
    <property type="entry name" value="Trigger_N"/>
    <property type="match status" value="1"/>
</dbReference>
<accession>A0A9X2LAI4</accession>
<evidence type="ECO:0000256" key="14">
    <source>
        <dbReference type="RuleBase" id="RU003914"/>
    </source>
</evidence>
<dbReference type="GO" id="GO:0043335">
    <property type="term" value="P:protein unfolding"/>
    <property type="evidence" value="ECO:0007669"/>
    <property type="project" value="TreeGrafter"/>
</dbReference>
<dbReference type="SUPFAM" id="SSF102735">
    <property type="entry name" value="Trigger factor ribosome-binding domain"/>
    <property type="match status" value="1"/>
</dbReference>
<sequence length="443" mass="50457">MQVTETKNEGLSREYQVVISQTYLSEKLDAKLEEIKPQVHLKGFRPGKAPTSFLKKLYGPNLMGELIQEEMTAAQTKALSDNNITPAMQPHPHMKDGLIDEVVKGKADLEYHMHVEVLPEIEPKGIDELKLTRMTAEIDEAEVDEEVQKLADQNKTYKDLPKNRVAKEGHRLVIDFVGRADGEEFEGGSGEDVNLDLGSNQFIPGFEEQLLGIKKEEERTIKVTFPEDYAAAHLAGKEAEFDVTAKNLQEAQDTEIDDEFAKTIGFDDLEGLKTRVREMIQDRYKSQSRLHTKRELLDVLDENHDFDLPPGMVKAEFEQIWQQVQATELDDEDKDKSEDELRADYEKIAERRVRLGLLLAEIGKAADVQVPQDELTRSIQAQAMQMGMQPQQLFQMIQERPELLAQFRAPLFEEKVVDHLIEKAEITEKTVSKDELMAEPGDE</sequence>
<evidence type="ECO:0000256" key="4">
    <source>
        <dbReference type="ARBA" id="ARBA00016902"/>
    </source>
</evidence>
<evidence type="ECO:0000256" key="6">
    <source>
        <dbReference type="ARBA" id="ARBA00023110"/>
    </source>
</evidence>
<comment type="domain">
    <text evidence="12">Consists of 3 domains; the N-terminus binds the ribosome, the middle domain has PPIase activity, while the C-terminus has intrinsic chaperone activity on its own.</text>
</comment>
<keyword evidence="17" id="KW-1185">Reference proteome</keyword>
<dbReference type="InterPro" id="IPR008880">
    <property type="entry name" value="Trigger_fac_C"/>
</dbReference>
<dbReference type="FunFam" id="3.10.50.40:FF:000001">
    <property type="entry name" value="Trigger factor"/>
    <property type="match status" value="1"/>
</dbReference>
<dbReference type="PROSITE" id="PS50059">
    <property type="entry name" value="FKBP_PPIASE"/>
    <property type="match status" value="1"/>
</dbReference>
<dbReference type="GO" id="GO:0003755">
    <property type="term" value="F:peptidyl-prolyl cis-trans isomerase activity"/>
    <property type="evidence" value="ECO:0007669"/>
    <property type="project" value="UniProtKB-UniRule"/>
</dbReference>
<comment type="similarity">
    <text evidence="2 12 14">Belongs to the FKBP-type PPIase family. Tig subfamily.</text>
</comment>
<reference evidence="16" key="1">
    <citation type="submission" date="2022-07" db="EMBL/GenBank/DDBJ databases">
        <title>Parvularcula maris sp. nov., an algicidal bacterium isolated from seawater.</title>
        <authorList>
            <person name="Li F."/>
        </authorList>
    </citation>
    <scope>NUCLEOTIDE SEQUENCE</scope>
    <source>
        <strain evidence="16">BGMRC 0090</strain>
    </source>
</reference>
<dbReference type="SUPFAM" id="SSF109998">
    <property type="entry name" value="Triger factor/SurA peptide-binding domain-like"/>
    <property type="match status" value="1"/>
</dbReference>
<dbReference type="InterPro" id="IPR037041">
    <property type="entry name" value="Trigger_fac_C_sf"/>
</dbReference>
<dbReference type="Pfam" id="PF00254">
    <property type="entry name" value="FKBP_C"/>
    <property type="match status" value="1"/>
</dbReference>
<keyword evidence="12" id="KW-0963">Cytoplasm</keyword>
<comment type="caution">
    <text evidence="16">The sequence shown here is derived from an EMBL/GenBank/DDBJ whole genome shotgun (WGS) entry which is preliminary data.</text>
</comment>
<proteinExistence type="inferred from homology"/>
<evidence type="ECO:0000259" key="15">
    <source>
        <dbReference type="PROSITE" id="PS50059"/>
    </source>
</evidence>
<keyword evidence="9 12" id="KW-0131">Cell cycle</keyword>
<evidence type="ECO:0000313" key="17">
    <source>
        <dbReference type="Proteomes" id="UP001142610"/>
    </source>
</evidence>
<evidence type="ECO:0000256" key="8">
    <source>
        <dbReference type="ARBA" id="ARBA00023235"/>
    </source>
</evidence>
<dbReference type="NCBIfam" id="TIGR00115">
    <property type="entry name" value="tig"/>
    <property type="match status" value="1"/>
</dbReference>
<dbReference type="AlphaFoldDB" id="A0A9X2LAI4"/>
<protein>
    <recommendedName>
        <fullName evidence="4 12">Trigger factor</fullName>
        <shortName evidence="12">TF</shortName>
        <ecNumber evidence="3 12">5.2.1.8</ecNumber>
    </recommendedName>
    <alternativeName>
        <fullName evidence="11 12">PPIase</fullName>
    </alternativeName>
</protein>
<dbReference type="EMBL" id="JANIBC010000013">
    <property type="protein sequence ID" value="MCQ8186141.1"/>
    <property type="molecule type" value="Genomic_DNA"/>
</dbReference>
<dbReference type="PIRSF" id="PIRSF003095">
    <property type="entry name" value="Trigger_factor"/>
    <property type="match status" value="1"/>
</dbReference>
<evidence type="ECO:0000313" key="16">
    <source>
        <dbReference type="EMBL" id="MCQ8186141.1"/>
    </source>
</evidence>
<evidence type="ECO:0000256" key="12">
    <source>
        <dbReference type="HAMAP-Rule" id="MF_00303"/>
    </source>
</evidence>
<dbReference type="GO" id="GO:0005737">
    <property type="term" value="C:cytoplasm"/>
    <property type="evidence" value="ECO:0007669"/>
    <property type="project" value="UniProtKB-SubCell"/>
</dbReference>
<dbReference type="GO" id="GO:0015031">
    <property type="term" value="P:protein transport"/>
    <property type="evidence" value="ECO:0007669"/>
    <property type="project" value="UniProtKB-UniRule"/>
</dbReference>
<dbReference type="Gene3D" id="3.30.70.1050">
    <property type="entry name" value="Trigger factor ribosome-binding domain"/>
    <property type="match status" value="1"/>
</dbReference>
<dbReference type="InterPro" id="IPR036611">
    <property type="entry name" value="Trigger_fac_ribosome-bd_sf"/>
</dbReference>
<dbReference type="PANTHER" id="PTHR30560">
    <property type="entry name" value="TRIGGER FACTOR CHAPERONE AND PEPTIDYL-PROLYL CIS/TRANS ISOMERASE"/>
    <property type="match status" value="1"/>
</dbReference>
<dbReference type="GO" id="GO:0044183">
    <property type="term" value="F:protein folding chaperone"/>
    <property type="evidence" value="ECO:0007669"/>
    <property type="project" value="TreeGrafter"/>
</dbReference>
<dbReference type="InterPro" id="IPR001179">
    <property type="entry name" value="PPIase_FKBP_dom"/>
</dbReference>
<evidence type="ECO:0000256" key="2">
    <source>
        <dbReference type="ARBA" id="ARBA00005464"/>
    </source>
</evidence>
<evidence type="ECO:0000256" key="1">
    <source>
        <dbReference type="ARBA" id="ARBA00000971"/>
    </source>
</evidence>
<keyword evidence="8 12" id="KW-0413">Isomerase</keyword>
<feature type="domain" description="PPIase FKBP-type" evidence="15">
    <location>
        <begin position="169"/>
        <end position="231"/>
    </location>
</feature>
<dbReference type="GO" id="GO:0051083">
    <property type="term" value="P:'de novo' cotranslational protein folding"/>
    <property type="evidence" value="ECO:0007669"/>
    <property type="project" value="TreeGrafter"/>
</dbReference>
<dbReference type="Pfam" id="PF05698">
    <property type="entry name" value="Trigger_C"/>
    <property type="match status" value="1"/>
</dbReference>
<dbReference type="PANTHER" id="PTHR30560:SF3">
    <property type="entry name" value="TRIGGER FACTOR-LIKE PROTEIN TIG, CHLOROPLASTIC"/>
    <property type="match status" value="1"/>
</dbReference>
<dbReference type="GO" id="GO:0043022">
    <property type="term" value="F:ribosome binding"/>
    <property type="evidence" value="ECO:0007669"/>
    <property type="project" value="TreeGrafter"/>
</dbReference>
<keyword evidence="6 12" id="KW-0697">Rotamase</keyword>
<evidence type="ECO:0000256" key="7">
    <source>
        <dbReference type="ARBA" id="ARBA00023186"/>
    </source>
</evidence>
<evidence type="ECO:0000256" key="5">
    <source>
        <dbReference type="ARBA" id="ARBA00022618"/>
    </source>
</evidence>
<evidence type="ECO:0000256" key="10">
    <source>
        <dbReference type="ARBA" id="ARBA00024849"/>
    </source>
</evidence>
<dbReference type="HAMAP" id="MF_00303">
    <property type="entry name" value="Trigger_factor_Tig"/>
    <property type="match status" value="1"/>
</dbReference>
<name>A0A9X2LAI4_9PROT</name>
<dbReference type="InterPro" id="IPR005215">
    <property type="entry name" value="Trig_fac"/>
</dbReference>
<evidence type="ECO:0000256" key="9">
    <source>
        <dbReference type="ARBA" id="ARBA00023306"/>
    </source>
</evidence>
<evidence type="ECO:0000256" key="11">
    <source>
        <dbReference type="ARBA" id="ARBA00029986"/>
    </source>
</evidence>
<evidence type="ECO:0000256" key="3">
    <source>
        <dbReference type="ARBA" id="ARBA00013194"/>
    </source>
</evidence>
<keyword evidence="7 12" id="KW-0143">Chaperone</keyword>
<dbReference type="RefSeq" id="WP_256620037.1">
    <property type="nucleotide sequence ID" value="NZ_JANIBC010000013.1"/>
</dbReference>